<comment type="caution">
    <text evidence="1">The sequence shown here is derived from an EMBL/GenBank/DDBJ whole genome shotgun (WGS) entry which is preliminary data.</text>
</comment>
<sequence>MGGSKLDADGRLTDAGRGRVEEEVAGVPFWTPREVRDEAAAAAMGRESEPGWPQPPCLRPPPAPGWLEPPLRAAGAPARAGMAGTGASAGVRACAGMSRWLQAPVPPLARRMSPRRFPRFRVYNETGIDQTNPQSNGHHRKFARSNGLRLNGRRGTMVSLLLEAGLVYRDVA</sequence>
<keyword evidence="2" id="KW-1185">Reference proteome</keyword>
<organism evidence="1 2">
    <name type="scientific">Miscanthus lutarioriparius</name>
    <dbReference type="NCBI Taxonomy" id="422564"/>
    <lineage>
        <taxon>Eukaryota</taxon>
        <taxon>Viridiplantae</taxon>
        <taxon>Streptophyta</taxon>
        <taxon>Embryophyta</taxon>
        <taxon>Tracheophyta</taxon>
        <taxon>Spermatophyta</taxon>
        <taxon>Magnoliopsida</taxon>
        <taxon>Liliopsida</taxon>
        <taxon>Poales</taxon>
        <taxon>Poaceae</taxon>
        <taxon>PACMAD clade</taxon>
        <taxon>Panicoideae</taxon>
        <taxon>Andropogonodae</taxon>
        <taxon>Andropogoneae</taxon>
        <taxon>Saccharinae</taxon>
        <taxon>Miscanthus</taxon>
    </lineage>
</organism>
<protein>
    <submittedName>
        <fullName evidence="1">Uncharacterized protein</fullName>
    </submittedName>
</protein>
<proteinExistence type="predicted"/>
<reference evidence="1" key="1">
    <citation type="submission" date="2020-10" db="EMBL/GenBank/DDBJ databases">
        <authorList>
            <person name="Han B."/>
            <person name="Lu T."/>
            <person name="Zhao Q."/>
            <person name="Huang X."/>
            <person name="Zhao Y."/>
        </authorList>
    </citation>
    <scope>NUCLEOTIDE SEQUENCE</scope>
</reference>
<gene>
    <name evidence="1" type="ORF">NCGR_LOCUS21917</name>
</gene>
<dbReference type="EMBL" id="CAJGYO010000005">
    <property type="protein sequence ID" value="CAD6232222.1"/>
    <property type="molecule type" value="Genomic_DNA"/>
</dbReference>
<name>A0A811NQX8_9POAL</name>
<evidence type="ECO:0000313" key="2">
    <source>
        <dbReference type="Proteomes" id="UP000604825"/>
    </source>
</evidence>
<accession>A0A811NQX8</accession>
<evidence type="ECO:0000313" key="1">
    <source>
        <dbReference type="EMBL" id="CAD6232222.1"/>
    </source>
</evidence>
<dbReference type="AlphaFoldDB" id="A0A811NQX8"/>
<dbReference type="Proteomes" id="UP000604825">
    <property type="component" value="Unassembled WGS sequence"/>
</dbReference>